<keyword evidence="1" id="KW-0805">Transcription regulation</keyword>
<proteinExistence type="predicted"/>
<dbReference type="RefSeq" id="WP_144069362.1">
    <property type="nucleotide sequence ID" value="NZ_CP041636.1"/>
</dbReference>
<evidence type="ECO:0000259" key="4">
    <source>
        <dbReference type="PROSITE" id="PS50949"/>
    </source>
</evidence>
<organism evidence="5 6">
    <name type="scientific">Ferrovibrio terrae</name>
    <dbReference type="NCBI Taxonomy" id="2594003"/>
    <lineage>
        <taxon>Bacteria</taxon>
        <taxon>Pseudomonadati</taxon>
        <taxon>Pseudomonadota</taxon>
        <taxon>Alphaproteobacteria</taxon>
        <taxon>Rhodospirillales</taxon>
        <taxon>Rhodospirillaceae</taxon>
        <taxon>Ferrovibrio</taxon>
    </lineage>
</organism>
<dbReference type="Gene3D" id="1.10.10.10">
    <property type="entry name" value="Winged helix-like DNA-binding domain superfamily/Winged helix DNA-binding domain"/>
    <property type="match status" value="1"/>
</dbReference>
<dbReference type="GO" id="GO:0003677">
    <property type="term" value="F:DNA binding"/>
    <property type="evidence" value="ECO:0007669"/>
    <property type="project" value="UniProtKB-KW"/>
</dbReference>
<dbReference type="Pfam" id="PF07729">
    <property type="entry name" value="FCD"/>
    <property type="match status" value="1"/>
</dbReference>
<dbReference type="KEGG" id="fer:FNB15_14355"/>
<dbReference type="PANTHER" id="PTHR43537:SF5">
    <property type="entry name" value="UXU OPERON TRANSCRIPTIONAL REGULATOR"/>
    <property type="match status" value="1"/>
</dbReference>
<dbReference type="PANTHER" id="PTHR43537">
    <property type="entry name" value="TRANSCRIPTIONAL REGULATOR, GNTR FAMILY"/>
    <property type="match status" value="1"/>
</dbReference>
<dbReference type="SUPFAM" id="SSF48008">
    <property type="entry name" value="GntR ligand-binding domain-like"/>
    <property type="match status" value="1"/>
</dbReference>
<dbReference type="InterPro" id="IPR011711">
    <property type="entry name" value="GntR_C"/>
</dbReference>
<dbReference type="InterPro" id="IPR008920">
    <property type="entry name" value="TF_FadR/GntR_C"/>
</dbReference>
<dbReference type="Gene3D" id="1.20.120.530">
    <property type="entry name" value="GntR ligand-binding domain-like"/>
    <property type="match status" value="1"/>
</dbReference>
<dbReference type="InterPro" id="IPR036388">
    <property type="entry name" value="WH-like_DNA-bd_sf"/>
</dbReference>
<dbReference type="InterPro" id="IPR036390">
    <property type="entry name" value="WH_DNA-bd_sf"/>
</dbReference>
<keyword evidence="3" id="KW-0804">Transcription</keyword>
<dbReference type="PROSITE" id="PS50949">
    <property type="entry name" value="HTH_GNTR"/>
    <property type="match status" value="1"/>
</dbReference>
<feature type="domain" description="HTH gntR-type" evidence="4">
    <location>
        <begin position="10"/>
        <end position="77"/>
    </location>
</feature>
<keyword evidence="2" id="KW-0238">DNA-binding</keyword>
<accession>A0A516H3N6</accession>
<dbReference type="Pfam" id="PF00392">
    <property type="entry name" value="GntR"/>
    <property type="match status" value="1"/>
</dbReference>
<evidence type="ECO:0000256" key="2">
    <source>
        <dbReference type="ARBA" id="ARBA00023125"/>
    </source>
</evidence>
<reference evidence="5 6" key="1">
    <citation type="submission" date="2019-07" db="EMBL/GenBank/DDBJ databases">
        <title>Genome sequencing for Ferrovibrio sp. K5.</title>
        <authorList>
            <person name="Park S.-J."/>
        </authorList>
    </citation>
    <scope>NUCLEOTIDE SEQUENCE [LARGE SCALE GENOMIC DNA]</scope>
    <source>
        <strain evidence="5 6">K5</strain>
    </source>
</reference>
<evidence type="ECO:0000313" key="6">
    <source>
        <dbReference type="Proteomes" id="UP000317496"/>
    </source>
</evidence>
<dbReference type="SMART" id="SM00895">
    <property type="entry name" value="FCD"/>
    <property type="match status" value="1"/>
</dbReference>
<dbReference type="SUPFAM" id="SSF46785">
    <property type="entry name" value="Winged helix' DNA-binding domain"/>
    <property type="match status" value="1"/>
</dbReference>
<dbReference type="Proteomes" id="UP000317496">
    <property type="component" value="Chromosome"/>
</dbReference>
<gene>
    <name evidence="5" type="ORF">FNB15_14355</name>
</gene>
<dbReference type="InterPro" id="IPR000524">
    <property type="entry name" value="Tscrpt_reg_HTH_GntR"/>
</dbReference>
<evidence type="ECO:0000313" key="5">
    <source>
        <dbReference type="EMBL" id="QDO98381.1"/>
    </source>
</evidence>
<dbReference type="CDD" id="cd07377">
    <property type="entry name" value="WHTH_GntR"/>
    <property type="match status" value="1"/>
</dbReference>
<dbReference type="SMART" id="SM00345">
    <property type="entry name" value="HTH_GNTR"/>
    <property type="match status" value="1"/>
</dbReference>
<dbReference type="OrthoDB" id="9789310at2"/>
<sequence>MDPLVLRRETTLSSLAAERLEKMIVTRHLVPGQRINEAVLARDLGISRGPVREGLRHLASRGLVEFIANKGAYVRDVDAREMLEIYDLRSVLTGHACRRAAEQRSLEELEELERRVQEMDDCVKAGDAARYYDLNLAFHDCLLNVAGGTRLATFSDSLAKEAALFRRVSLANAREMAQSNAEHAEIVAAIRQSDGARARELGEAHVLAGKSRFEKKFGNDDVAEFEAVPN</sequence>
<keyword evidence="6" id="KW-1185">Reference proteome</keyword>
<dbReference type="GO" id="GO:0003700">
    <property type="term" value="F:DNA-binding transcription factor activity"/>
    <property type="evidence" value="ECO:0007669"/>
    <property type="project" value="InterPro"/>
</dbReference>
<dbReference type="EMBL" id="CP041636">
    <property type="protein sequence ID" value="QDO98381.1"/>
    <property type="molecule type" value="Genomic_DNA"/>
</dbReference>
<evidence type="ECO:0000256" key="1">
    <source>
        <dbReference type="ARBA" id="ARBA00023015"/>
    </source>
</evidence>
<name>A0A516H3N6_9PROT</name>
<protein>
    <submittedName>
        <fullName evidence="5">FCD domain-containing protein</fullName>
    </submittedName>
</protein>
<dbReference type="AlphaFoldDB" id="A0A516H3N6"/>
<evidence type="ECO:0000256" key="3">
    <source>
        <dbReference type="ARBA" id="ARBA00023163"/>
    </source>
</evidence>